<gene>
    <name evidence="2" type="ORF">DCMF_08555</name>
</gene>
<organism evidence="2 3">
    <name type="scientific">Formimonas warabiya</name>
    <dbReference type="NCBI Taxonomy" id="1761012"/>
    <lineage>
        <taxon>Bacteria</taxon>
        <taxon>Bacillati</taxon>
        <taxon>Bacillota</taxon>
        <taxon>Clostridia</taxon>
        <taxon>Eubacteriales</taxon>
        <taxon>Peptococcaceae</taxon>
        <taxon>Candidatus Formimonas</taxon>
    </lineage>
</organism>
<proteinExistence type="predicted"/>
<keyword evidence="3" id="KW-1185">Reference proteome</keyword>
<dbReference type="RefSeq" id="WP_148134044.1">
    <property type="nucleotide sequence ID" value="NZ_CP017634.1"/>
</dbReference>
<reference evidence="2 3" key="1">
    <citation type="submission" date="2016-10" db="EMBL/GenBank/DDBJ databases">
        <title>Complete Genome Sequence of Peptococcaceae strain DCMF.</title>
        <authorList>
            <person name="Edwards R.J."/>
            <person name="Holland S.I."/>
            <person name="Deshpande N.P."/>
            <person name="Wong Y.K."/>
            <person name="Ertan H."/>
            <person name="Manefield M."/>
            <person name="Russell T.L."/>
            <person name="Lee M.J."/>
        </authorList>
    </citation>
    <scope>NUCLEOTIDE SEQUENCE [LARGE SCALE GENOMIC DNA]</scope>
    <source>
        <strain evidence="2 3">DCMF</strain>
    </source>
</reference>
<dbReference type="EMBL" id="CP017634">
    <property type="protein sequence ID" value="ATW24818.1"/>
    <property type="molecule type" value="Genomic_DNA"/>
</dbReference>
<sequence length="102" mass="12376">MNEICLVADELKRWEYDLIGEQRTISEKLRNLKDQVKRLKIRCEVLEEALNRKIDKVEVEMPSIRNQQQQKEREMETLRQRLEQINANLQAITVYRQNGHIW</sequence>
<keyword evidence="1" id="KW-0175">Coiled coil</keyword>
<accession>A0A3G1KQT4</accession>
<feature type="coiled-coil region" evidence="1">
    <location>
        <begin position="22"/>
        <end position="88"/>
    </location>
</feature>
<name>A0A3G1KQT4_FORW1</name>
<protein>
    <submittedName>
        <fullName evidence="2">Uncharacterized protein</fullName>
    </submittedName>
</protein>
<dbReference type="AlphaFoldDB" id="A0A3G1KQT4"/>
<evidence type="ECO:0000256" key="1">
    <source>
        <dbReference type="SAM" id="Coils"/>
    </source>
</evidence>
<evidence type="ECO:0000313" key="3">
    <source>
        <dbReference type="Proteomes" id="UP000323521"/>
    </source>
</evidence>
<evidence type="ECO:0000313" key="2">
    <source>
        <dbReference type="EMBL" id="ATW24818.1"/>
    </source>
</evidence>
<dbReference type="Proteomes" id="UP000323521">
    <property type="component" value="Chromosome"/>
</dbReference>
<dbReference type="KEGG" id="fwa:DCMF_08555"/>